<dbReference type="Pfam" id="PF13966">
    <property type="entry name" value="zf-RVT"/>
    <property type="match status" value="1"/>
</dbReference>
<evidence type="ECO:0000313" key="2">
    <source>
        <dbReference type="EnsemblPlants" id="HORVU.MOREX.r3.2HG0178120.1.CDS1"/>
    </source>
</evidence>
<evidence type="ECO:0000259" key="1">
    <source>
        <dbReference type="PROSITE" id="PS50878"/>
    </source>
</evidence>
<feature type="domain" description="Reverse transcriptase" evidence="1">
    <location>
        <begin position="25"/>
        <end position="307"/>
    </location>
</feature>
<dbReference type="Pfam" id="PF00078">
    <property type="entry name" value="RVT_1"/>
    <property type="match status" value="1"/>
</dbReference>
<dbReference type="InterPro" id="IPR026960">
    <property type="entry name" value="RVT-Znf"/>
</dbReference>
<dbReference type="InterPro" id="IPR043502">
    <property type="entry name" value="DNA/RNA_pol_sf"/>
</dbReference>
<dbReference type="Proteomes" id="UP000011116">
    <property type="component" value="Chromosome 2H"/>
</dbReference>
<name>A0A8I7B3E3_HORVV</name>
<dbReference type="EnsemblPlants" id="HORVU.MOREX.r3.2HG0178120.1">
    <property type="protein sequence ID" value="HORVU.MOREX.r3.2HG0178120.1.CDS1"/>
    <property type="gene ID" value="HORVU.MOREX.r3.2HG0178120"/>
</dbReference>
<dbReference type="PROSITE" id="PS50878">
    <property type="entry name" value="RT_POL"/>
    <property type="match status" value="1"/>
</dbReference>
<dbReference type="Gramene" id="HORVU.MOREX.r3.2HG0178120.1">
    <property type="protein sequence ID" value="HORVU.MOREX.r3.2HG0178120.1.CDS1"/>
    <property type="gene ID" value="HORVU.MOREX.r3.2HG0178120"/>
</dbReference>
<sequence>MVCRRLCSNGTEHFMGDQVVKEVLKVLHGGDFLEGWNNTTVVLIPKVKNPKRIKDLRPISLCNVVYKLVSKVIANRLKIILPEVISENQSAFVPGRLITDNVIIAYEVSHYLMNKRNGKNEVAAVKADMSKAYDRVEWTFLEAMPGKLGFNRRWIELVMKCVTIVRYEIKVNGTLTHQFCPSRGLRQGGPISPYLFVICAEGLSALLRHAEEQGTIHGVKIFPRAPCVSHLLFADDSMLLIKAQQQEAAALHDILQLYEACSGQCINTEKSAIMFSPNTCDQDRTLVKAELEIHSEDWNEKYMGLLVHVGRSRKQAFKYIKKNMCGRVYGWQEKLLAKESKEVLVKAVGQAIPTYAMSCFDLTKSFCAELNALLGKFWWSQQDKQNSLHWLSWEKLTFPRVMGGLGFRDMHTFNLAMLSRQGWRIIQQPDNLCARILKARYFPSCLALEAVAHDGISYAWRSILQGIEVVKQGYIWRVGDGTSINIWRDPWVPRPWSRQVITPRGASLLTQVNELLCPITGGWDERLVRETFCDDDVRYILQIPLREGVQDFYAWHFDPKGAHSVKSAYKLLVQLNKQQRSGAPGMSAAGAGRLDACEDQSWKRIWKLPCPAKLHMFVWRIRHESLALCTNLKRRGMTLDSVACFVCGKGEEDGGHLFIKCKAVKEVWRQLGLEQERRRLETIGDVHAILDSLWGLAEKKRVLIITFWWHWWNNRNRIREGEPATQALEIVRRTRCDALEYEQILAPVVSKRTMD</sequence>
<accession>A0A8I7B3E3</accession>
<reference evidence="3" key="1">
    <citation type="journal article" date="2012" name="Nature">
        <title>A physical, genetic and functional sequence assembly of the barley genome.</title>
        <authorList>
            <consortium name="The International Barley Genome Sequencing Consortium"/>
            <person name="Mayer K.F."/>
            <person name="Waugh R."/>
            <person name="Brown J.W."/>
            <person name="Schulman A."/>
            <person name="Langridge P."/>
            <person name="Platzer M."/>
            <person name="Fincher G.B."/>
            <person name="Muehlbauer G.J."/>
            <person name="Sato K."/>
            <person name="Close T.J."/>
            <person name="Wise R.P."/>
            <person name="Stein N."/>
        </authorList>
    </citation>
    <scope>NUCLEOTIDE SEQUENCE [LARGE SCALE GENOMIC DNA]</scope>
    <source>
        <strain evidence="3">cv. Morex</strain>
    </source>
</reference>
<dbReference type="SMR" id="A0A8I7B3E3"/>
<dbReference type="PANTHER" id="PTHR33116">
    <property type="entry name" value="REVERSE TRANSCRIPTASE ZINC-BINDING DOMAIN-CONTAINING PROTEIN-RELATED-RELATED"/>
    <property type="match status" value="1"/>
</dbReference>
<protein>
    <recommendedName>
        <fullName evidence="1">Reverse transcriptase domain-containing protein</fullName>
    </recommendedName>
</protein>
<reference evidence="2" key="2">
    <citation type="submission" date="2020-10" db="EMBL/GenBank/DDBJ databases">
        <authorList>
            <person name="Scholz U."/>
            <person name="Mascher M."/>
            <person name="Fiebig A."/>
        </authorList>
    </citation>
    <scope>NUCLEOTIDE SEQUENCE [LARGE SCALE GENOMIC DNA]</scope>
    <source>
        <strain evidence="2">cv. Morex</strain>
    </source>
</reference>
<dbReference type="SUPFAM" id="SSF56672">
    <property type="entry name" value="DNA/RNA polymerases"/>
    <property type="match status" value="1"/>
</dbReference>
<reference evidence="2" key="3">
    <citation type="submission" date="2022-01" db="UniProtKB">
        <authorList>
            <consortium name="EnsemblPlants"/>
        </authorList>
    </citation>
    <scope>IDENTIFICATION</scope>
    <source>
        <strain evidence="2">subsp. vulgare</strain>
    </source>
</reference>
<dbReference type="InterPro" id="IPR000477">
    <property type="entry name" value="RT_dom"/>
</dbReference>
<organism evidence="2 3">
    <name type="scientific">Hordeum vulgare subsp. vulgare</name>
    <name type="common">Domesticated barley</name>
    <dbReference type="NCBI Taxonomy" id="112509"/>
    <lineage>
        <taxon>Eukaryota</taxon>
        <taxon>Viridiplantae</taxon>
        <taxon>Streptophyta</taxon>
        <taxon>Embryophyta</taxon>
        <taxon>Tracheophyta</taxon>
        <taxon>Spermatophyta</taxon>
        <taxon>Magnoliopsida</taxon>
        <taxon>Liliopsida</taxon>
        <taxon>Poales</taxon>
        <taxon>Poaceae</taxon>
        <taxon>BOP clade</taxon>
        <taxon>Pooideae</taxon>
        <taxon>Triticodae</taxon>
        <taxon>Triticeae</taxon>
        <taxon>Hordeinae</taxon>
        <taxon>Hordeum</taxon>
    </lineage>
</organism>
<keyword evidence="3" id="KW-1185">Reference proteome</keyword>
<evidence type="ECO:0000313" key="3">
    <source>
        <dbReference type="Proteomes" id="UP000011116"/>
    </source>
</evidence>
<dbReference type="AlphaFoldDB" id="A0A8I7B3E3"/>
<dbReference type="PANTHER" id="PTHR33116:SF86">
    <property type="entry name" value="REVERSE TRANSCRIPTASE DOMAIN-CONTAINING PROTEIN"/>
    <property type="match status" value="1"/>
</dbReference>
<proteinExistence type="predicted"/>
<dbReference type="CDD" id="cd01650">
    <property type="entry name" value="RT_nLTR_like"/>
    <property type="match status" value="1"/>
</dbReference>